<keyword evidence="2" id="KW-1185">Reference proteome</keyword>
<dbReference type="EMBL" id="CATQJA010002655">
    <property type="protein sequence ID" value="CAJ0579157.1"/>
    <property type="molecule type" value="Genomic_DNA"/>
</dbReference>
<protein>
    <submittedName>
        <fullName evidence="1">Uncharacterized protein</fullName>
    </submittedName>
</protein>
<evidence type="ECO:0000313" key="2">
    <source>
        <dbReference type="Proteomes" id="UP001177023"/>
    </source>
</evidence>
<sequence length="105" mass="11707">MPCYLDPRRVQSEPSLCAPPLVEPYSRILPGTLIIVGSCLGLEFIGDSPSEVKVEVMSVDDTQMEVAQDDYMDIDHVDDAAELLANVTLNYNDNNPNYHNHHGYN</sequence>
<dbReference type="Proteomes" id="UP001177023">
    <property type="component" value="Unassembled WGS sequence"/>
</dbReference>
<comment type="caution">
    <text evidence="1">The sequence shown here is derived from an EMBL/GenBank/DDBJ whole genome shotgun (WGS) entry which is preliminary data.</text>
</comment>
<name>A0AA36D163_9BILA</name>
<organism evidence="1 2">
    <name type="scientific">Mesorhabditis spiculigera</name>
    <dbReference type="NCBI Taxonomy" id="96644"/>
    <lineage>
        <taxon>Eukaryota</taxon>
        <taxon>Metazoa</taxon>
        <taxon>Ecdysozoa</taxon>
        <taxon>Nematoda</taxon>
        <taxon>Chromadorea</taxon>
        <taxon>Rhabditida</taxon>
        <taxon>Rhabditina</taxon>
        <taxon>Rhabditomorpha</taxon>
        <taxon>Rhabditoidea</taxon>
        <taxon>Rhabditidae</taxon>
        <taxon>Mesorhabditinae</taxon>
        <taxon>Mesorhabditis</taxon>
    </lineage>
</organism>
<reference evidence="1" key="1">
    <citation type="submission" date="2023-06" db="EMBL/GenBank/DDBJ databases">
        <authorList>
            <person name="Delattre M."/>
        </authorList>
    </citation>
    <scope>NUCLEOTIDE SEQUENCE</scope>
    <source>
        <strain evidence="1">AF72</strain>
    </source>
</reference>
<evidence type="ECO:0000313" key="1">
    <source>
        <dbReference type="EMBL" id="CAJ0579157.1"/>
    </source>
</evidence>
<gene>
    <name evidence="1" type="ORF">MSPICULIGERA_LOCUS17387</name>
</gene>
<proteinExistence type="predicted"/>
<dbReference type="AlphaFoldDB" id="A0AA36D163"/>
<accession>A0AA36D163</accession>
<feature type="non-terminal residue" evidence="1">
    <location>
        <position position="1"/>
    </location>
</feature>